<dbReference type="AlphaFoldDB" id="A0A239B3B1"/>
<protein>
    <submittedName>
        <fullName evidence="1">Uncharacterized protein</fullName>
    </submittedName>
</protein>
<keyword evidence="2" id="KW-1185">Reference proteome</keyword>
<name>A0A239B3B1_9PSED</name>
<dbReference type="EMBL" id="FZOL01000002">
    <property type="protein sequence ID" value="SNS02357.1"/>
    <property type="molecule type" value="Genomic_DNA"/>
</dbReference>
<reference evidence="2" key="1">
    <citation type="submission" date="2017-06" db="EMBL/GenBank/DDBJ databases">
        <authorList>
            <person name="Varghese N."/>
            <person name="Submissions S."/>
        </authorList>
    </citation>
    <scope>NUCLEOTIDE SEQUENCE [LARGE SCALE GENOMIC DNA]</scope>
    <source>
        <strain evidence="2">DSM 22348</strain>
    </source>
</reference>
<dbReference type="Proteomes" id="UP000198407">
    <property type="component" value="Unassembled WGS sequence"/>
</dbReference>
<accession>A0A239B3B1</accession>
<gene>
    <name evidence="1" type="ORF">SAMN05444352_102272</name>
</gene>
<evidence type="ECO:0000313" key="1">
    <source>
        <dbReference type="EMBL" id="SNS02357.1"/>
    </source>
</evidence>
<proteinExistence type="predicted"/>
<sequence>MLVGASLLAKDRNAVPTYTAILSRLAPSSA</sequence>
<evidence type="ECO:0000313" key="2">
    <source>
        <dbReference type="Proteomes" id="UP000198407"/>
    </source>
</evidence>
<organism evidence="1 2">
    <name type="scientific">Pseudomonas japonica</name>
    <dbReference type="NCBI Taxonomy" id="256466"/>
    <lineage>
        <taxon>Bacteria</taxon>
        <taxon>Pseudomonadati</taxon>
        <taxon>Pseudomonadota</taxon>
        <taxon>Gammaproteobacteria</taxon>
        <taxon>Pseudomonadales</taxon>
        <taxon>Pseudomonadaceae</taxon>
        <taxon>Pseudomonas</taxon>
    </lineage>
</organism>